<dbReference type="RefSeq" id="XP_062701845.1">
    <property type="nucleotide sequence ID" value="XM_062845861.1"/>
</dbReference>
<proteinExistence type="predicted"/>
<evidence type="ECO:0000256" key="2">
    <source>
        <dbReference type="ARBA" id="ARBA00022771"/>
    </source>
</evidence>
<feature type="domain" description="PHD-type" evidence="6">
    <location>
        <begin position="14"/>
        <end position="63"/>
    </location>
</feature>
<dbReference type="InterPro" id="IPR019786">
    <property type="entry name" value="Zinc_finger_PHD-type_CS"/>
</dbReference>
<dbReference type="InterPro" id="IPR001965">
    <property type="entry name" value="Znf_PHD"/>
</dbReference>
<dbReference type="RefSeq" id="XP_062701844.1">
    <property type="nucleotide sequence ID" value="XM_062845860.1"/>
</dbReference>
<dbReference type="SUPFAM" id="SSF57903">
    <property type="entry name" value="FYVE/PHD zinc finger"/>
    <property type="match status" value="1"/>
</dbReference>
<feature type="region of interest" description="Disordered" evidence="5">
    <location>
        <begin position="117"/>
        <end position="136"/>
    </location>
</feature>
<evidence type="ECO:0000259" key="6">
    <source>
        <dbReference type="PROSITE" id="PS50016"/>
    </source>
</evidence>
<dbReference type="Proteomes" id="UP000069940">
    <property type="component" value="Unassembled WGS sequence"/>
</dbReference>
<dbReference type="InterPro" id="IPR019787">
    <property type="entry name" value="Znf_PHD-finger"/>
</dbReference>
<dbReference type="EnsemblMetazoa" id="AALFPA23_013671.R19803">
    <property type="protein sequence ID" value="AALFPA23_013671.P19803"/>
    <property type="gene ID" value="AALFPA23_013671"/>
</dbReference>
<dbReference type="GeneID" id="109426557"/>
<keyword evidence="1" id="KW-0479">Metal-binding</keyword>
<organism evidence="7 8">
    <name type="scientific">Aedes albopictus</name>
    <name type="common">Asian tiger mosquito</name>
    <name type="synonym">Stegomyia albopicta</name>
    <dbReference type="NCBI Taxonomy" id="7160"/>
    <lineage>
        <taxon>Eukaryota</taxon>
        <taxon>Metazoa</taxon>
        <taxon>Ecdysozoa</taxon>
        <taxon>Arthropoda</taxon>
        <taxon>Hexapoda</taxon>
        <taxon>Insecta</taxon>
        <taxon>Pterygota</taxon>
        <taxon>Neoptera</taxon>
        <taxon>Endopterygota</taxon>
        <taxon>Diptera</taxon>
        <taxon>Nematocera</taxon>
        <taxon>Culicoidea</taxon>
        <taxon>Culicidae</taxon>
        <taxon>Culicinae</taxon>
        <taxon>Aedini</taxon>
        <taxon>Aedes</taxon>
        <taxon>Stegomyia</taxon>
    </lineage>
</organism>
<feature type="compositionally biased region" description="Polar residues" evidence="5">
    <location>
        <begin position="120"/>
        <end position="131"/>
    </location>
</feature>
<dbReference type="SMART" id="SM00249">
    <property type="entry name" value="PHD"/>
    <property type="match status" value="1"/>
</dbReference>
<evidence type="ECO:0000256" key="5">
    <source>
        <dbReference type="SAM" id="MobiDB-lite"/>
    </source>
</evidence>
<reference evidence="8" key="1">
    <citation type="journal article" date="2015" name="Proc. Natl. Acad. Sci. U.S.A.">
        <title>Genome sequence of the Asian Tiger mosquito, Aedes albopictus, reveals insights into its biology, genetics, and evolution.</title>
        <authorList>
            <person name="Chen X.G."/>
            <person name="Jiang X."/>
            <person name="Gu J."/>
            <person name="Xu M."/>
            <person name="Wu Y."/>
            <person name="Deng Y."/>
            <person name="Zhang C."/>
            <person name="Bonizzoni M."/>
            <person name="Dermauw W."/>
            <person name="Vontas J."/>
            <person name="Armbruster P."/>
            <person name="Huang X."/>
            <person name="Yang Y."/>
            <person name="Zhang H."/>
            <person name="He W."/>
            <person name="Peng H."/>
            <person name="Liu Y."/>
            <person name="Wu K."/>
            <person name="Chen J."/>
            <person name="Lirakis M."/>
            <person name="Topalis P."/>
            <person name="Van Leeuwen T."/>
            <person name="Hall A.B."/>
            <person name="Jiang X."/>
            <person name="Thorpe C."/>
            <person name="Mueller R.L."/>
            <person name="Sun C."/>
            <person name="Waterhouse R.M."/>
            <person name="Yan G."/>
            <person name="Tu Z.J."/>
            <person name="Fang X."/>
            <person name="James A.A."/>
        </authorList>
    </citation>
    <scope>NUCLEOTIDE SEQUENCE [LARGE SCALE GENOMIC DNA]</scope>
    <source>
        <strain evidence="8">Foshan</strain>
    </source>
</reference>
<dbReference type="PROSITE" id="PS50016">
    <property type="entry name" value="ZF_PHD_2"/>
    <property type="match status" value="1"/>
</dbReference>
<evidence type="ECO:0000256" key="1">
    <source>
        <dbReference type="ARBA" id="ARBA00022723"/>
    </source>
</evidence>
<dbReference type="PROSITE" id="PS01359">
    <property type="entry name" value="ZF_PHD_1"/>
    <property type="match status" value="1"/>
</dbReference>
<evidence type="ECO:0000313" key="8">
    <source>
        <dbReference type="Proteomes" id="UP000069940"/>
    </source>
</evidence>
<sequence>MSGKYSRASMPTSPQSCKGCDRPIHADNMVACDQCNKWWHFDCARVPASISERSWVCTYCTEGHRSLKSCKSTSSTARLRLRQLAEAKALEDRIQIEKAERDRAYLAQKHQLEIEVESGGTETCSSKSSGTSHDRRRMLQDWVEEQSSLEGAVGGLALTESGPSTELPSTVLRTGTIPKTVPGNFQSTPIFTSTAELPIVHRRATVLAAEDVEPDDLAQDKQLAHASMYDNPLNIRHAPSIYSNRSQLRRAPIHSSAGQTMPLAPPTNTFGILEPTASGNHMMSEELHTLAPILRTESHRPLREEHQQRLVNPAAPQRLEQSQYTFEEAVPAAQRSTPQPAPRGLYATDQEMFAQCHGAHALSAHIHTAAKEQDRHVSYHQPHTPSRLSNDRGNNRQFIYSSQPMAVHHGVRANEHQSIAEPTVSSLRASDPHNQQRSVYQQNQSVQQHPSVGQVGLISAQQLAARQVVPRELPKFSGDPLEWPMFLQAFETTTQLCGIQLDENLARLQKSLVGSAREKVQSILTLPAAVPDIIGTLRDECGRPDQLVHRLLISWTHSSPLDARSATS</sequence>
<dbReference type="EnsemblMetazoa" id="AALFPA23_013671.R19800">
    <property type="protein sequence ID" value="AALFPA23_013671.P19800"/>
    <property type="gene ID" value="AALFPA23_013671"/>
</dbReference>
<evidence type="ECO:0000313" key="7">
    <source>
        <dbReference type="EnsemblMetazoa" id="AALFPA23_013671.P19803"/>
    </source>
</evidence>
<feature type="region of interest" description="Disordered" evidence="5">
    <location>
        <begin position="371"/>
        <end position="394"/>
    </location>
</feature>
<keyword evidence="2 4" id="KW-0863">Zinc-finger</keyword>
<dbReference type="Pfam" id="PF00628">
    <property type="entry name" value="PHD"/>
    <property type="match status" value="1"/>
</dbReference>
<reference evidence="7" key="2">
    <citation type="submission" date="2025-05" db="UniProtKB">
        <authorList>
            <consortium name="EnsemblMetazoa"/>
        </authorList>
    </citation>
    <scope>IDENTIFICATION</scope>
    <source>
        <strain evidence="7">Foshan</strain>
    </source>
</reference>
<dbReference type="InterPro" id="IPR011011">
    <property type="entry name" value="Znf_FYVE_PHD"/>
</dbReference>
<dbReference type="CDD" id="cd15489">
    <property type="entry name" value="PHD_SF"/>
    <property type="match status" value="1"/>
</dbReference>
<evidence type="ECO:0000256" key="3">
    <source>
        <dbReference type="ARBA" id="ARBA00022833"/>
    </source>
</evidence>
<keyword evidence="3" id="KW-0862">Zinc</keyword>
<accession>A0ABM1YZW0</accession>
<dbReference type="Gene3D" id="3.30.40.10">
    <property type="entry name" value="Zinc/RING finger domain, C3HC4 (zinc finger)"/>
    <property type="match status" value="1"/>
</dbReference>
<keyword evidence="8" id="KW-1185">Reference proteome</keyword>
<evidence type="ECO:0000256" key="4">
    <source>
        <dbReference type="PROSITE-ProRule" id="PRU00146"/>
    </source>
</evidence>
<name>A0ABM1YZW0_AEDAL</name>
<dbReference type="InterPro" id="IPR013083">
    <property type="entry name" value="Znf_RING/FYVE/PHD"/>
</dbReference>
<protein>
    <recommendedName>
        <fullName evidence="6">PHD-type domain-containing protein</fullName>
    </recommendedName>
</protein>